<evidence type="ECO:0000256" key="6">
    <source>
        <dbReference type="ARBA" id="ARBA00022840"/>
    </source>
</evidence>
<dbReference type="SMART" id="SM00220">
    <property type="entry name" value="S_TKc"/>
    <property type="match status" value="1"/>
</dbReference>
<dbReference type="GO" id="GO:0005524">
    <property type="term" value="F:ATP binding"/>
    <property type="evidence" value="ECO:0007669"/>
    <property type="project" value="UniProtKB-UniRule"/>
</dbReference>
<dbReference type="PROSITE" id="PS50011">
    <property type="entry name" value="PROTEIN_KINASE_DOM"/>
    <property type="match status" value="1"/>
</dbReference>
<dbReference type="InterPro" id="IPR011009">
    <property type="entry name" value="Kinase-like_dom_sf"/>
</dbReference>
<dbReference type="Pfam" id="PF00069">
    <property type="entry name" value="Pkinase"/>
    <property type="match status" value="1"/>
</dbReference>
<evidence type="ECO:0000256" key="3">
    <source>
        <dbReference type="ARBA" id="ARBA00022679"/>
    </source>
</evidence>
<feature type="compositionally biased region" description="Low complexity" evidence="9">
    <location>
        <begin position="334"/>
        <end position="350"/>
    </location>
</feature>
<evidence type="ECO:0000256" key="7">
    <source>
        <dbReference type="PROSITE-ProRule" id="PRU10141"/>
    </source>
</evidence>
<reference evidence="11" key="1">
    <citation type="journal article" date="2024" name="Gigascience">
        <title>Chromosome-level genome of the poultry shaft louse Menopon gallinae provides insight into the host-switching and adaptive evolution of parasitic lice.</title>
        <authorList>
            <person name="Xu Y."/>
            <person name="Ma L."/>
            <person name="Liu S."/>
            <person name="Liang Y."/>
            <person name="Liu Q."/>
            <person name="He Z."/>
            <person name="Tian L."/>
            <person name="Duan Y."/>
            <person name="Cai W."/>
            <person name="Li H."/>
            <person name="Song F."/>
        </authorList>
    </citation>
    <scope>NUCLEOTIDE SEQUENCE</scope>
    <source>
        <strain evidence="11">Cailab_2023a</strain>
    </source>
</reference>
<dbReference type="CDD" id="cd14125">
    <property type="entry name" value="STKc_CK1_delta_epsilon"/>
    <property type="match status" value="1"/>
</dbReference>
<organism evidence="11">
    <name type="scientific">Menopon gallinae</name>
    <name type="common">poultry shaft louse</name>
    <dbReference type="NCBI Taxonomy" id="328185"/>
    <lineage>
        <taxon>Eukaryota</taxon>
        <taxon>Metazoa</taxon>
        <taxon>Ecdysozoa</taxon>
        <taxon>Arthropoda</taxon>
        <taxon>Hexapoda</taxon>
        <taxon>Insecta</taxon>
        <taxon>Pterygota</taxon>
        <taxon>Neoptera</taxon>
        <taxon>Paraneoptera</taxon>
        <taxon>Psocodea</taxon>
        <taxon>Troctomorpha</taxon>
        <taxon>Phthiraptera</taxon>
        <taxon>Amblycera</taxon>
        <taxon>Menoponidae</taxon>
        <taxon>Menopon</taxon>
    </lineage>
</organism>
<dbReference type="SUPFAM" id="SSF56112">
    <property type="entry name" value="Protein kinase-like (PK-like)"/>
    <property type="match status" value="1"/>
</dbReference>
<gene>
    <name evidence="11" type="ORF">PYX00_001072</name>
</gene>
<dbReference type="InterPro" id="IPR017441">
    <property type="entry name" value="Protein_kinase_ATP_BS"/>
</dbReference>
<keyword evidence="4 7" id="KW-0547">Nucleotide-binding</keyword>
<proteinExistence type="inferred from homology"/>
<dbReference type="EMBL" id="JARGDH010000001">
    <property type="protein sequence ID" value="KAL0279541.1"/>
    <property type="molecule type" value="Genomic_DNA"/>
</dbReference>
<dbReference type="InterPro" id="IPR000719">
    <property type="entry name" value="Prot_kinase_dom"/>
</dbReference>
<evidence type="ECO:0000256" key="5">
    <source>
        <dbReference type="ARBA" id="ARBA00022777"/>
    </source>
</evidence>
<evidence type="ECO:0000256" key="1">
    <source>
        <dbReference type="ARBA" id="ARBA00012513"/>
    </source>
</evidence>
<dbReference type="PROSITE" id="PS00107">
    <property type="entry name" value="PROTEIN_KINASE_ATP"/>
    <property type="match status" value="1"/>
</dbReference>
<sequence>MELRVGNKYRLGRRIGSGSFGDIYLGTNIASGEEVAIKLECIKTRHPQLHIESKFYKMMQGGVGIPCVKWCGSEGDYNVMVMELLGPSLEDLFNFCSRRFTLKTVLLLADQLISRIDFIHSRSFIHRDIKPDNFLMGLGKKGNLVYIIDFGLAKKFRDGRTHQHIPYRENKNLTGTARYASVNTHLGVEQSRRDDLESLGYVLMYFNKGALPWQGLKAATKRQKYERISEKKMSTSIDDLCKGYPAEFPTYLNYCRSLRFEEKPDYSYLRQLFRTLFHRQGFTYDYVFDWNLLKFQGGTRQIVGPEDQRERRYPRTQQGNQSQEPARARPTEQPGPVTPVTTASPTTVSPRGRGLMAQGNYLRLNDQDRRYRVRMNLVGSAAAPSPSVTTDLPSSSKPPT</sequence>
<keyword evidence="6 7" id="KW-0067">ATP-binding</keyword>
<dbReference type="FunFam" id="1.10.510.10:FF:000155">
    <property type="entry name" value="Casein kinase I isoform epsilon"/>
    <property type="match status" value="1"/>
</dbReference>
<dbReference type="PROSITE" id="PS00108">
    <property type="entry name" value="PROTEIN_KINASE_ST"/>
    <property type="match status" value="1"/>
</dbReference>
<feature type="region of interest" description="Disordered" evidence="9">
    <location>
        <begin position="303"/>
        <end position="360"/>
    </location>
</feature>
<feature type="region of interest" description="Disordered" evidence="9">
    <location>
        <begin position="377"/>
        <end position="400"/>
    </location>
</feature>
<dbReference type="EC" id="2.7.11.1" evidence="1"/>
<dbReference type="FunFam" id="3.30.200.20:FF:000538">
    <property type="entry name" value="Putative Casein kinase I"/>
    <property type="match status" value="1"/>
</dbReference>
<keyword evidence="3" id="KW-0808">Transferase</keyword>
<protein>
    <recommendedName>
        <fullName evidence="1">non-specific serine/threonine protein kinase</fullName>
        <ecNumber evidence="1">2.7.11.1</ecNumber>
    </recommendedName>
</protein>
<keyword evidence="5" id="KW-0418">Kinase</keyword>
<accession>A0AAW2IC71</accession>
<feature type="compositionally biased region" description="Polar residues" evidence="9">
    <location>
        <begin position="386"/>
        <end position="400"/>
    </location>
</feature>
<evidence type="ECO:0000313" key="11">
    <source>
        <dbReference type="EMBL" id="KAL0279541.1"/>
    </source>
</evidence>
<dbReference type="InterPro" id="IPR050235">
    <property type="entry name" value="CK1_Ser-Thr_kinase"/>
</dbReference>
<evidence type="ECO:0000256" key="8">
    <source>
        <dbReference type="RuleBase" id="RU000304"/>
    </source>
</evidence>
<keyword evidence="2 8" id="KW-0723">Serine/threonine-protein kinase</keyword>
<evidence type="ECO:0000256" key="2">
    <source>
        <dbReference type="ARBA" id="ARBA00022527"/>
    </source>
</evidence>
<dbReference type="GO" id="GO:0004674">
    <property type="term" value="F:protein serine/threonine kinase activity"/>
    <property type="evidence" value="ECO:0007669"/>
    <property type="project" value="UniProtKB-KW"/>
</dbReference>
<dbReference type="Gene3D" id="1.10.510.10">
    <property type="entry name" value="Transferase(Phosphotransferase) domain 1"/>
    <property type="match status" value="1"/>
</dbReference>
<feature type="compositionally biased region" description="Polar residues" evidence="9">
    <location>
        <begin position="315"/>
        <end position="324"/>
    </location>
</feature>
<feature type="binding site" evidence="7">
    <location>
        <position position="38"/>
    </location>
    <ligand>
        <name>ATP</name>
        <dbReference type="ChEBI" id="CHEBI:30616"/>
    </ligand>
</feature>
<evidence type="ECO:0000256" key="4">
    <source>
        <dbReference type="ARBA" id="ARBA00022741"/>
    </source>
</evidence>
<comment type="caution">
    <text evidence="11">The sequence shown here is derived from an EMBL/GenBank/DDBJ whole genome shotgun (WGS) entry which is preliminary data.</text>
</comment>
<evidence type="ECO:0000256" key="9">
    <source>
        <dbReference type="SAM" id="MobiDB-lite"/>
    </source>
</evidence>
<dbReference type="PANTHER" id="PTHR11909">
    <property type="entry name" value="CASEIN KINASE-RELATED"/>
    <property type="match status" value="1"/>
</dbReference>
<evidence type="ECO:0000259" key="10">
    <source>
        <dbReference type="PROSITE" id="PS50011"/>
    </source>
</evidence>
<comment type="similarity">
    <text evidence="8">Belongs to the protein kinase superfamily.</text>
</comment>
<name>A0AAW2IC71_9NEOP</name>
<dbReference type="InterPro" id="IPR008271">
    <property type="entry name" value="Ser/Thr_kinase_AS"/>
</dbReference>
<feature type="domain" description="Protein kinase" evidence="10">
    <location>
        <begin position="9"/>
        <end position="277"/>
    </location>
</feature>
<dbReference type="AlphaFoldDB" id="A0AAW2IC71"/>